<dbReference type="AlphaFoldDB" id="A0A3L6SFQ4"/>
<reference evidence="7" key="1">
    <citation type="journal article" date="2019" name="Nat. Commun.">
        <title>The genome of broomcorn millet.</title>
        <authorList>
            <person name="Zou C."/>
            <person name="Miki D."/>
            <person name="Li D."/>
            <person name="Tang Q."/>
            <person name="Xiao L."/>
            <person name="Rajput S."/>
            <person name="Deng P."/>
            <person name="Jia W."/>
            <person name="Huang R."/>
            <person name="Zhang M."/>
            <person name="Sun Y."/>
            <person name="Hu J."/>
            <person name="Fu X."/>
            <person name="Schnable P.S."/>
            <person name="Li F."/>
            <person name="Zhang H."/>
            <person name="Feng B."/>
            <person name="Zhu X."/>
            <person name="Liu R."/>
            <person name="Schnable J.C."/>
            <person name="Zhu J.-K."/>
            <person name="Zhang H."/>
        </authorList>
    </citation>
    <scope>NUCLEOTIDE SEQUENCE [LARGE SCALE GENOMIC DNA]</scope>
</reference>
<feature type="compositionally biased region" description="Basic residues" evidence="4">
    <location>
        <begin position="24"/>
        <end position="36"/>
    </location>
</feature>
<dbReference type="PRINTS" id="PR00081">
    <property type="entry name" value="GDHRDH"/>
</dbReference>
<proteinExistence type="inferred from homology"/>
<evidence type="ECO:0000256" key="1">
    <source>
        <dbReference type="ARBA" id="ARBA00004606"/>
    </source>
</evidence>
<protein>
    <recommendedName>
        <fullName evidence="8">11-beta-hydroxysteroid dehydrogenase 1B-like</fullName>
    </recommendedName>
</protein>
<dbReference type="PANTHER" id="PTHR43391:SF37">
    <property type="entry name" value="OS02G0511100 PROTEIN"/>
    <property type="match status" value="1"/>
</dbReference>
<gene>
    <name evidence="6" type="ORF">C2845_PM02G08420</name>
</gene>
<feature type="region of interest" description="Disordered" evidence="4">
    <location>
        <begin position="1"/>
        <end position="36"/>
    </location>
</feature>
<dbReference type="EMBL" id="PQIB02000005">
    <property type="protein sequence ID" value="RLN19818.1"/>
    <property type="molecule type" value="Genomic_DNA"/>
</dbReference>
<comment type="subcellular location">
    <subcellularLocation>
        <location evidence="1">Membrane</location>
        <topology evidence="1">Single-pass type II membrane protein</topology>
    </subcellularLocation>
</comment>
<keyword evidence="5" id="KW-1133">Transmembrane helix</keyword>
<dbReference type="STRING" id="4540.A0A3L6SFQ4"/>
<evidence type="ECO:0008006" key="8">
    <source>
        <dbReference type="Google" id="ProtNLM"/>
    </source>
</evidence>
<feature type="transmembrane region" description="Helical" evidence="5">
    <location>
        <begin position="46"/>
        <end position="67"/>
    </location>
</feature>
<dbReference type="SUPFAM" id="SSF51735">
    <property type="entry name" value="NAD(P)-binding Rossmann-fold domains"/>
    <property type="match status" value="1"/>
</dbReference>
<evidence type="ECO:0000256" key="2">
    <source>
        <dbReference type="ARBA" id="ARBA00006484"/>
    </source>
</evidence>
<evidence type="ECO:0000256" key="3">
    <source>
        <dbReference type="ARBA" id="ARBA00023002"/>
    </source>
</evidence>
<keyword evidence="5" id="KW-0812">Transmembrane</keyword>
<keyword evidence="5" id="KW-0472">Membrane</keyword>
<keyword evidence="3" id="KW-0560">Oxidoreductase</keyword>
<dbReference type="Proteomes" id="UP000275267">
    <property type="component" value="Unassembled WGS sequence"/>
</dbReference>
<dbReference type="GO" id="GO:0016491">
    <property type="term" value="F:oxidoreductase activity"/>
    <property type="evidence" value="ECO:0007669"/>
    <property type="project" value="UniProtKB-KW"/>
</dbReference>
<organism evidence="6 7">
    <name type="scientific">Panicum miliaceum</name>
    <name type="common">Proso millet</name>
    <name type="synonym">Broomcorn millet</name>
    <dbReference type="NCBI Taxonomy" id="4540"/>
    <lineage>
        <taxon>Eukaryota</taxon>
        <taxon>Viridiplantae</taxon>
        <taxon>Streptophyta</taxon>
        <taxon>Embryophyta</taxon>
        <taxon>Tracheophyta</taxon>
        <taxon>Spermatophyta</taxon>
        <taxon>Magnoliopsida</taxon>
        <taxon>Liliopsida</taxon>
        <taxon>Poales</taxon>
        <taxon>Poaceae</taxon>
        <taxon>PACMAD clade</taxon>
        <taxon>Panicoideae</taxon>
        <taxon>Panicodae</taxon>
        <taxon>Paniceae</taxon>
        <taxon>Panicinae</taxon>
        <taxon>Panicum</taxon>
        <taxon>Panicum sect. Panicum</taxon>
    </lineage>
</organism>
<dbReference type="OrthoDB" id="47007at2759"/>
<dbReference type="GO" id="GO:0005829">
    <property type="term" value="C:cytosol"/>
    <property type="evidence" value="ECO:0007669"/>
    <property type="project" value="TreeGrafter"/>
</dbReference>
<comment type="similarity">
    <text evidence="2">Belongs to the short-chain dehydrogenases/reductases (SDR) family.</text>
</comment>
<evidence type="ECO:0000313" key="6">
    <source>
        <dbReference type="EMBL" id="RLN19818.1"/>
    </source>
</evidence>
<sequence length="391" mass="42373">MKENEGGQGQTSNAGRSGDSQYNCRRRPVASIGRRRSQAGTRAMELYLLLHSVVMHAIAALVILVYIPVCVPARLLARALVRPRRKEDLRGKVVLITGASSGIGEELAYQYAREGAYLALVARRKQALKSVAAAALERGAPDVLVLPADVADPEQSRRAVEETVAHFGKLNHLVANAGIWSSCSFDQVTNIAAFTKLMDVNFWGSVYPTYYALPHLKASRGKLVVSCSAAGTVATSRMAFYNASKAAQLRFYETLRTELGSEVGITILTAGYVESEITKGKGVQKGGEVAVDEDARDAQIGVFPVGRVETLCEVALDAVRSGDWYVTWPSMYRPMQLVACLAPEVLSWVSYALYKEEAAKGSRPLGQRILEATGAKTLFPPSLLHPVVKTD</sequence>
<feature type="compositionally biased region" description="Polar residues" evidence="4">
    <location>
        <begin position="10"/>
        <end position="23"/>
    </location>
</feature>
<comment type="caution">
    <text evidence="6">The sequence shown here is derived from an EMBL/GenBank/DDBJ whole genome shotgun (WGS) entry which is preliminary data.</text>
</comment>
<evidence type="ECO:0000256" key="5">
    <source>
        <dbReference type="SAM" id="Phobius"/>
    </source>
</evidence>
<evidence type="ECO:0000313" key="7">
    <source>
        <dbReference type="Proteomes" id="UP000275267"/>
    </source>
</evidence>
<dbReference type="Pfam" id="PF00106">
    <property type="entry name" value="adh_short"/>
    <property type="match status" value="1"/>
</dbReference>
<dbReference type="Gene3D" id="3.40.50.720">
    <property type="entry name" value="NAD(P)-binding Rossmann-like Domain"/>
    <property type="match status" value="1"/>
</dbReference>
<dbReference type="InterPro" id="IPR036291">
    <property type="entry name" value="NAD(P)-bd_dom_sf"/>
</dbReference>
<accession>A0A3L6SFQ4</accession>
<dbReference type="PANTHER" id="PTHR43391">
    <property type="entry name" value="RETINOL DEHYDROGENASE-RELATED"/>
    <property type="match status" value="1"/>
</dbReference>
<keyword evidence="7" id="KW-1185">Reference proteome</keyword>
<name>A0A3L6SFQ4_PANMI</name>
<dbReference type="GO" id="GO:0016020">
    <property type="term" value="C:membrane"/>
    <property type="evidence" value="ECO:0007669"/>
    <property type="project" value="UniProtKB-SubCell"/>
</dbReference>
<dbReference type="InterPro" id="IPR002347">
    <property type="entry name" value="SDR_fam"/>
</dbReference>
<evidence type="ECO:0000256" key="4">
    <source>
        <dbReference type="SAM" id="MobiDB-lite"/>
    </source>
</evidence>